<proteinExistence type="predicted"/>
<gene>
    <name evidence="1" type="ORF">QE412_001162</name>
</gene>
<keyword evidence="2" id="KW-1185">Reference proteome</keyword>
<dbReference type="RefSeq" id="WP_307481139.1">
    <property type="nucleotide sequence ID" value="NZ_JAUTBF010000001.1"/>
</dbReference>
<evidence type="ECO:0000313" key="1">
    <source>
        <dbReference type="EMBL" id="MDQ1122589.1"/>
    </source>
</evidence>
<evidence type="ECO:0000313" key="2">
    <source>
        <dbReference type="Proteomes" id="UP001226691"/>
    </source>
</evidence>
<sequence length="73" mass="8285">MTRPRTVTHTYTLDGGWQKADHELLTPEHAELLRGRGVTMVRARRGLFDVREVSLREYPPRGSEHPPAPPTPS</sequence>
<protein>
    <submittedName>
        <fullName evidence="1">Uncharacterized protein</fullName>
    </submittedName>
</protein>
<comment type="caution">
    <text evidence="1">The sequence shown here is derived from an EMBL/GenBank/DDBJ whole genome shotgun (WGS) entry which is preliminary data.</text>
</comment>
<dbReference type="Proteomes" id="UP001226691">
    <property type="component" value="Unassembled WGS sequence"/>
</dbReference>
<name>A0ABU0TSF1_MICTR</name>
<dbReference type="EMBL" id="JAUTBF010000001">
    <property type="protein sequence ID" value="MDQ1122589.1"/>
    <property type="molecule type" value="Genomic_DNA"/>
</dbReference>
<reference evidence="1 2" key="1">
    <citation type="submission" date="2023-07" db="EMBL/GenBank/DDBJ databases">
        <title>Functional and genomic diversity of the sorghum phyllosphere microbiome.</title>
        <authorList>
            <person name="Shade A."/>
        </authorList>
    </citation>
    <scope>NUCLEOTIDE SEQUENCE [LARGE SCALE GENOMIC DNA]</scope>
    <source>
        <strain evidence="1 2">SORGH_AS_1207</strain>
    </source>
</reference>
<accession>A0ABU0TSF1</accession>
<organism evidence="1 2">
    <name type="scientific">Microbacterium trichothecenolyticum</name>
    <name type="common">Aureobacterium trichothecenolyticum</name>
    <dbReference type="NCBI Taxonomy" id="69370"/>
    <lineage>
        <taxon>Bacteria</taxon>
        <taxon>Bacillati</taxon>
        <taxon>Actinomycetota</taxon>
        <taxon>Actinomycetes</taxon>
        <taxon>Micrococcales</taxon>
        <taxon>Microbacteriaceae</taxon>
        <taxon>Microbacterium</taxon>
    </lineage>
</organism>